<dbReference type="AlphaFoldDB" id="A0A6J6EHD9"/>
<organism evidence="1">
    <name type="scientific">freshwater metagenome</name>
    <dbReference type="NCBI Taxonomy" id="449393"/>
    <lineage>
        <taxon>unclassified sequences</taxon>
        <taxon>metagenomes</taxon>
        <taxon>ecological metagenomes</taxon>
    </lineage>
</organism>
<proteinExistence type="predicted"/>
<name>A0A6J6EHD9_9ZZZZ</name>
<dbReference type="EMBL" id="CAEZTL010000099">
    <property type="protein sequence ID" value="CAB4574664.1"/>
    <property type="molecule type" value="Genomic_DNA"/>
</dbReference>
<evidence type="ECO:0000313" key="1">
    <source>
        <dbReference type="EMBL" id="CAB4574664.1"/>
    </source>
</evidence>
<gene>
    <name evidence="1" type="ORF">UFOPK1683_00878</name>
</gene>
<accession>A0A6J6EHD9</accession>
<protein>
    <submittedName>
        <fullName evidence="1">Unannotated protein</fullName>
    </submittedName>
</protein>
<reference evidence="1" key="1">
    <citation type="submission" date="2020-05" db="EMBL/GenBank/DDBJ databases">
        <authorList>
            <person name="Chiriac C."/>
            <person name="Salcher M."/>
            <person name="Ghai R."/>
            <person name="Kavagutti S V."/>
        </authorList>
    </citation>
    <scope>NUCLEOTIDE SEQUENCE</scope>
</reference>
<sequence>MSSEVAAGHPCAEFKISLLLLSNFGSAFCVRAVISSSLKRKSSIVKVLIGPREAQVAYMDSIDSLRITTK</sequence>